<accession>A0A9N8HLY6</accession>
<feature type="transmembrane region" description="Helical" evidence="5">
    <location>
        <begin position="227"/>
        <end position="249"/>
    </location>
</feature>
<keyword evidence="1" id="KW-0677">Repeat</keyword>
<keyword evidence="5" id="KW-0472">Membrane</keyword>
<dbReference type="PROSITE" id="PS50053">
    <property type="entry name" value="UBIQUITIN_2"/>
    <property type="match status" value="1"/>
</dbReference>
<evidence type="ECO:0000256" key="5">
    <source>
        <dbReference type="SAM" id="Phobius"/>
    </source>
</evidence>
<dbReference type="PANTHER" id="PTHR45641">
    <property type="entry name" value="TETRATRICOPEPTIDE REPEAT PROTEIN (AFU_ORTHOLOGUE AFUA_6G03870)"/>
    <property type="match status" value="1"/>
</dbReference>
<organism evidence="7 8">
    <name type="scientific">Seminavis robusta</name>
    <dbReference type="NCBI Taxonomy" id="568900"/>
    <lineage>
        <taxon>Eukaryota</taxon>
        <taxon>Sar</taxon>
        <taxon>Stramenopiles</taxon>
        <taxon>Ochrophyta</taxon>
        <taxon>Bacillariophyta</taxon>
        <taxon>Bacillariophyceae</taxon>
        <taxon>Bacillariophycidae</taxon>
        <taxon>Naviculales</taxon>
        <taxon>Naviculaceae</taxon>
        <taxon>Seminavis</taxon>
    </lineage>
</organism>
<dbReference type="OrthoDB" id="45863at2759"/>
<feature type="transmembrane region" description="Helical" evidence="5">
    <location>
        <begin position="351"/>
        <end position="374"/>
    </location>
</feature>
<keyword evidence="2 3" id="KW-0802">TPR repeat</keyword>
<proteinExistence type="predicted"/>
<evidence type="ECO:0000256" key="2">
    <source>
        <dbReference type="ARBA" id="ARBA00022803"/>
    </source>
</evidence>
<dbReference type="Pfam" id="PF13424">
    <property type="entry name" value="TPR_12"/>
    <property type="match status" value="2"/>
</dbReference>
<comment type="caution">
    <text evidence="7">The sequence shown here is derived from an EMBL/GenBank/DDBJ whole genome shotgun (WGS) entry which is preliminary data.</text>
</comment>
<dbReference type="SUPFAM" id="SSF48452">
    <property type="entry name" value="TPR-like"/>
    <property type="match status" value="1"/>
</dbReference>
<dbReference type="SMART" id="SM00028">
    <property type="entry name" value="TPR"/>
    <property type="match status" value="5"/>
</dbReference>
<feature type="compositionally biased region" description="Low complexity" evidence="4">
    <location>
        <begin position="134"/>
        <end position="152"/>
    </location>
</feature>
<keyword evidence="8" id="KW-1185">Reference proteome</keyword>
<dbReference type="InterPro" id="IPR000626">
    <property type="entry name" value="Ubiquitin-like_dom"/>
</dbReference>
<evidence type="ECO:0000259" key="6">
    <source>
        <dbReference type="PROSITE" id="PS50053"/>
    </source>
</evidence>
<feature type="region of interest" description="Disordered" evidence="4">
    <location>
        <begin position="382"/>
        <end position="441"/>
    </location>
</feature>
<feature type="region of interest" description="Disordered" evidence="4">
    <location>
        <begin position="306"/>
        <end position="342"/>
    </location>
</feature>
<evidence type="ECO:0000256" key="1">
    <source>
        <dbReference type="ARBA" id="ARBA00022737"/>
    </source>
</evidence>
<protein>
    <submittedName>
        <fullName evidence="7">Polyubiquitin</fullName>
    </submittedName>
</protein>
<gene>
    <name evidence="7" type="ORF">SEMRO_853_G211140.1</name>
</gene>
<dbReference type="PROSITE" id="PS50005">
    <property type="entry name" value="TPR"/>
    <property type="match status" value="1"/>
</dbReference>
<name>A0A9N8HLY6_9STRA</name>
<dbReference type="PANTHER" id="PTHR45641:SF19">
    <property type="entry name" value="NEPHROCYSTIN-3"/>
    <property type="match status" value="1"/>
</dbReference>
<dbReference type="InterPro" id="IPR029071">
    <property type="entry name" value="Ubiquitin-like_domsf"/>
</dbReference>
<feature type="domain" description="Ubiquitin-like" evidence="6">
    <location>
        <begin position="1"/>
        <end position="87"/>
    </location>
</feature>
<dbReference type="Gene3D" id="1.25.40.10">
    <property type="entry name" value="Tetratricopeptide repeat domain"/>
    <property type="match status" value="2"/>
</dbReference>
<dbReference type="Proteomes" id="UP001153069">
    <property type="component" value="Unassembled WGS sequence"/>
</dbReference>
<dbReference type="InterPro" id="IPR011990">
    <property type="entry name" value="TPR-like_helical_dom_sf"/>
</dbReference>
<keyword evidence="5" id="KW-1133">Transmembrane helix</keyword>
<sequence>MKIQIKTLAGTILDLEVSPSDSIANVKEKIREAWGAPPEQQNLRYNEVLLEEELTDDQNNQQSAVTLADYDIADGATLNLILRVRARTKRPETKIPPPPKQVTDPPGVHYSSTFLVPDDDDEEEEKVSVDQEPGRATAATAGPVVPPSSHVSLPTGGAVWTPTMIDLKTEGVGVCDEPLPIPAPRPQSPQQYVAEALLAPATLVHDEGPNMETIEYEAYGAPPGRRLCLLLCFGCLILIGVGVAAAVVVGTDSAGEPVAIDIPPTAAPTGPRFSEFTFAPTAYPSFDTAADDGFLGFDDAFPIETSQAPSGAPTLSQAPSNVPSGVPTLSQAPSVMPSATPTLSPSPVEQLIGWPIALMVGAVMLLGFASIWFYRRRGGKDSAGVDSGGDLQQKVDDSKAGSSSTPDDVEEGITAPPETQENLLPPMPLPKLDEQSPVIDDEGNDGAVIRENQSKELLGVSVAWLKHGLLNEVRDAGLDESATIYDLESLNEGGRSIIRAKGQNVVCPLDGRMGAAYVHALDSQHVGPATRMLSYSWSYAIGDIVDTLMDYCLAQNLNPKHTFVWLCCLCCNQHRVAENIKLGMEVPFHVFRDIFHSRVIGIGHLLAMMSPWHEPRYLSRVWCIYEMFIASFQNSGVRVSIVMPPREKQDMARTIGLKGGEGLDQLYRTLGRTKVENAEASQVEDKTNILKMVEAGPGFRTLNVRVNDLLRQWVTDSTLAVVNTLMDMRQKSTFQEEPGVGFRSRELVIMDTTADSSIAATRAFTDQPTTSLLQAQDGSFRWDQAISPEDFNLSDSEFADFLSNMGVLFQKNGEHKLALHYQNMALKTYTSIGASHGEAAAYSNIGTVLHKQGDLEGALRNHQKSLTLRESSAADTHEGTTTRQRAASLNNIASVLLEQGDFVGALDKCHNALAILEKQECPEAATSQMVEGLVQFKQGNHKQALELSQNALKSREAILGMYHPETAESYHQIGHMLHQMNESSDLAIEFFQQALAIRESVLGSDHPDTNESRERADEISWALEAEDFETNMVNSEMSPLVVRAH</sequence>
<dbReference type="EMBL" id="CAICTM010000852">
    <property type="protein sequence ID" value="CAB9517390.1"/>
    <property type="molecule type" value="Genomic_DNA"/>
</dbReference>
<dbReference type="InterPro" id="IPR019734">
    <property type="entry name" value="TPR_rpt"/>
</dbReference>
<dbReference type="Gene3D" id="3.10.20.90">
    <property type="entry name" value="Phosphatidylinositol 3-kinase Catalytic Subunit, Chain A, domain 1"/>
    <property type="match status" value="1"/>
</dbReference>
<dbReference type="SUPFAM" id="SSF54236">
    <property type="entry name" value="Ubiquitin-like"/>
    <property type="match status" value="1"/>
</dbReference>
<dbReference type="SMART" id="SM00213">
    <property type="entry name" value="UBQ"/>
    <property type="match status" value="1"/>
</dbReference>
<dbReference type="AlphaFoldDB" id="A0A9N8HLY6"/>
<reference evidence="7" key="1">
    <citation type="submission" date="2020-06" db="EMBL/GenBank/DDBJ databases">
        <authorList>
            <consortium name="Plant Systems Biology data submission"/>
        </authorList>
    </citation>
    <scope>NUCLEOTIDE SEQUENCE</scope>
    <source>
        <strain evidence="7">D6</strain>
    </source>
</reference>
<keyword evidence="5" id="KW-0812">Transmembrane</keyword>
<feature type="repeat" description="TPR" evidence="3">
    <location>
        <begin position="839"/>
        <end position="872"/>
    </location>
</feature>
<evidence type="ECO:0000313" key="8">
    <source>
        <dbReference type="Proteomes" id="UP001153069"/>
    </source>
</evidence>
<feature type="region of interest" description="Disordered" evidence="4">
    <location>
        <begin position="89"/>
        <end position="152"/>
    </location>
</feature>
<evidence type="ECO:0000256" key="3">
    <source>
        <dbReference type="PROSITE-ProRule" id="PRU00339"/>
    </source>
</evidence>
<dbReference type="Pfam" id="PF00240">
    <property type="entry name" value="ubiquitin"/>
    <property type="match status" value="1"/>
</dbReference>
<evidence type="ECO:0000313" key="7">
    <source>
        <dbReference type="EMBL" id="CAB9517390.1"/>
    </source>
</evidence>
<evidence type="ECO:0000256" key="4">
    <source>
        <dbReference type="SAM" id="MobiDB-lite"/>
    </source>
</evidence>